<keyword evidence="1" id="KW-0472">Membrane</keyword>
<comment type="caution">
    <text evidence="2">The sequence shown here is derived from an EMBL/GenBank/DDBJ whole genome shotgun (WGS) entry which is preliminary data.</text>
</comment>
<protein>
    <submittedName>
        <fullName evidence="2">Uncharacterized protein</fullName>
    </submittedName>
</protein>
<evidence type="ECO:0000313" key="3">
    <source>
        <dbReference type="Proteomes" id="UP001234581"/>
    </source>
</evidence>
<dbReference type="AlphaFoldDB" id="A0AAD7XU12"/>
<reference evidence="2 3" key="1">
    <citation type="submission" date="2023-03" db="EMBL/GenBank/DDBJ databases">
        <title>Genome sequence of Lichtheimia ornata CBS 291.66.</title>
        <authorList>
            <person name="Mohabir J.T."/>
            <person name="Shea T.P."/>
            <person name="Kurbessoian T."/>
            <person name="Berby B."/>
            <person name="Fontaine J."/>
            <person name="Livny J."/>
            <person name="Gnirke A."/>
            <person name="Stajich J.E."/>
            <person name="Cuomo C.A."/>
        </authorList>
    </citation>
    <scope>NUCLEOTIDE SEQUENCE [LARGE SCALE GENOMIC DNA]</scope>
    <source>
        <strain evidence="2">CBS 291.66</strain>
    </source>
</reference>
<evidence type="ECO:0000256" key="1">
    <source>
        <dbReference type="SAM" id="Phobius"/>
    </source>
</evidence>
<keyword evidence="3" id="KW-1185">Reference proteome</keyword>
<proteinExistence type="predicted"/>
<feature type="transmembrane region" description="Helical" evidence="1">
    <location>
        <begin position="51"/>
        <end position="76"/>
    </location>
</feature>
<gene>
    <name evidence="2" type="ORF">O0I10_011545</name>
</gene>
<dbReference type="Proteomes" id="UP001234581">
    <property type="component" value="Unassembled WGS sequence"/>
</dbReference>
<organism evidence="2 3">
    <name type="scientific">Lichtheimia ornata</name>
    <dbReference type="NCBI Taxonomy" id="688661"/>
    <lineage>
        <taxon>Eukaryota</taxon>
        <taxon>Fungi</taxon>
        <taxon>Fungi incertae sedis</taxon>
        <taxon>Mucoromycota</taxon>
        <taxon>Mucoromycotina</taxon>
        <taxon>Mucoromycetes</taxon>
        <taxon>Mucorales</taxon>
        <taxon>Lichtheimiaceae</taxon>
        <taxon>Lichtheimia</taxon>
    </lineage>
</organism>
<name>A0AAD7XU12_9FUNG</name>
<dbReference type="GeneID" id="83218945"/>
<evidence type="ECO:0000313" key="2">
    <source>
        <dbReference type="EMBL" id="KAJ8652806.1"/>
    </source>
</evidence>
<sequence length="120" mass="13142">MLDDHVLAQAAIIFEVGWTWMRLGVVGSGALGAEDKTLKDPWEGKKPACRFLSFIAHGLDVPGMTCHILFLVLWGVPVNRLWSRGMALGSFRANAIGSGCCFRGQEFSFLFIGVVTELDL</sequence>
<accession>A0AAD7XU12</accession>
<keyword evidence="1" id="KW-1133">Transmembrane helix</keyword>
<keyword evidence="1" id="KW-0812">Transmembrane</keyword>
<dbReference type="EMBL" id="JARTCD010000093">
    <property type="protein sequence ID" value="KAJ8652806.1"/>
    <property type="molecule type" value="Genomic_DNA"/>
</dbReference>
<dbReference type="RefSeq" id="XP_058337720.1">
    <property type="nucleotide sequence ID" value="XM_058491510.1"/>
</dbReference>